<proteinExistence type="predicted"/>
<dbReference type="Proteomes" id="UP001210925">
    <property type="component" value="Unassembled WGS sequence"/>
</dbReference>
<gene>
    <name evidence="1" type="ORF">HK103_002865</name>
</gene>
<dbReference type="AlphaFoldDB" id="A0AAD5Y4Z0"/>
<protein>
    <submittedName>
        <fullName evidence="1">Uncharacterized protein</fullName>
    </submittedName>
</protein>
<dbReference type="EMBL" id="JADGKB010000020">
    <property type="protein sequence ID" value="KAJ3259218.1"/>
    <property type="molecule type" value="Genomic_DNA"/>
</dbReference>
<reference evidence="1" key="1">
    <citation type="submission" date="2020-05" db="EMBL/GenBank/DDBJ databases">
        <title>Phylogenomic resolution of chytrid fungi.</title>
        <authorList>
            <person name="Stajich J.E."/>
            <person name="Amses K."/>
            <person name="Simmons R."/>
            <person name="Seto K."/>
            <person name="Myers J."/>
            <person name="Bonds A."/>
            <person name="Quandt C.A."/>
            <person name="Barry K."/>
            <person name="Liu P."/>
            <person name="Grigoriev I."/>
            <person name="Longcore J.E."/>
            <person name="James T.Y."/>
        </authorList>
    </citation>
    <scope>NUCLEOTIDE SEQUENCE</scope>
    <source>
        <strain evidence="1">PLAUS21</strain>
    </source>
</reference>
<comment type="caution">
    <text evidence="1">The sequence shown here is derived from an EMBL/GenBank/DDBJ whole genome shotgun (WGS) entry which is preliminary data.</text>
</comment>
<evidence type="ECO:0000313" key="2">
    <source>
        <dbReference type="Proteomes" id="UP001210925"/>
    </source>
</evidence>
<organism evidence="1 2">
    <name type="scientific">Boothiomyces macroporosus</name>
    <dbReference type="NCBI Taxonomy" id="261099"/>
    <lineage>
        <taxon>Eukaryota</taxon>
        <taxon>Fungi</taxon>
        <taxon>Fungi incertae sedis</taxon>
        <taxon>Chytridiomycota</taxon>
        <taxon>Chytridiomycota incertae sedis</taxon>
        <taxon>Chytridiomycetes</taxon>
        <taxon>Rhizophydiales</taxon>
        <taxon>Terramycetaceae</taxon>
        <taxon>Boothiomyces</taxon>
    </lineage>
</organism>
<evidence type="ECO:0000313" key="1">
    <source>
        <dbReference type="EMBL" id="KAJ3259218.1"/>
    </source>
</evidence>
<name>A0AAD5Y4Z0_9FUNG</name>
<accession>A0AAD5Y4Z0</accession>
<keyword evidence="2" id="KW-1185">Reference proteome</keyword>
<sequence>MKESFLINDQSQETKLFFTLELYKTIKVYKNDFDLVLDLLYLFYHDNQHILKGISFIISLFRMQDFNLILDYEYRNNEICIYFISCFLKNIETEPDYNLINEAIELLFAKIQEANFFTLQISQKTTISLLALFQSVDFTLLEKTIITSLLTTKSTVLYIFISNLLLELCKISDYGSVLKRLKKELKTTRFDLILKTEFNPKKYRELRNRVLSSEITYFNSLYKQIESCNYELDPHDLKLFIQASLILNGKLTNSPYDKVINSIINYLKRNNIIDMPIYDILPTRWKIQYMEPENVDDLMDSEGLDLYLCCDYVLRMAKKRKVLAIKEKKKITDFINKKPIYYQ</sequence>